<keyword evidence="2" id="KW-0732">Signal</keyword>
<name>A0AAQ3U1P6_PASNO</name>
<evidence type="ECO:0000313" key="3">
    <source>
        <dbReference type="EMBL" id="WVZ82539.1"/>
    </source>
</evidence>
<dbReference type="PANTHER" id="PTHR46610">
    <property type="entry name" value="OS05G0181300 PROTEIN"/>
    <property type="match status" value="1"/>
</dbReference>
<feature type="transmembrane region" description="Helical" evidence="1">
    <location>
        <begin position="191"/>
        <end position="212"/>
    </location>
</feature>
<protein>
    <submittedName>
        <fullName evidence="3">Uncharacterized protein</fullName>
    </submittedName>
</protein>
<accession>A0AAQ3U1P6</accession>
<keyword evidence="1" id="KW-1133">Transmembrane helix</keyword>
<feature type="transmembrane region" description="Helical" evidence="1">
    <location>
        <begin position="70"/>
        <end position="91"/>
    </location>
</feature>
<reference evidence="3 4" key="1">
    <citation type="submission" date="2024-02" db="EMBL/GenBank/DDBJ databases">
        <title>High-quality chromosome-scale genome assembly of Pensacola bahiagrass (Paspalum notatum Flugge var. saurae).</title>
        <authorList>
            <person name="Vega J.M."/>
            <person name="Podio M."/>
            <person name="Orjuela J."/>
            <person name="Siena L.A."/>
            <person name="Pessino S.C."/>
            <person name="Combes M.C."/>
            <person name="Mariac C."/>
            <person name="Albertini E."/>
            <person name="Pupilli F."/>
            <person name="Ortiz J.P.A."/>
            <person name="Leblanc O."/>
        </authorList>
    </citation>
    <scope>NUCLEOTIDE SEQUENCE [LARGE SCALE GENOMIC DNA]</scope>
    <source>
        <strain evidence="3">R1</strain>
        <tissue evidence="3">Leaf</tissue>
    </source>
</reference>
<feature type="transmembrane region" description="Helical" evidence="1">
    <location>
        <begin position="32"/>
        <end position="50"/>
    </location>
</feature>
<evidence type="ECO:0000313" key="4">
    <source>
        <dbReference type="Proteomes" id="UP001341281"/>
    </source>
</evidence>
<dbReference type="EMBL" id="CP144750">
    <property type="protein sequence ID" value="WVZ82539.1"/>
    <property type="molecule type" value="Genomic_DNA"/>
</dbReference>
<keyword evidence="1" id="KW-0472">Membrane</keyword>
<dbReference type="PANTHER" id="PTHR46610:SF1">
    <property type="entry name" value="OS06G0147300 PROTEIN"/>
    <property type="match status" value="1"/>
</dbReference>
<keyword evidence="4" id="KW-1185">Reference proteome</keyword>
<evidence type="ECO:0000256" key="1">
    <source>
        <dbReference type="SAM" id="Phobius"/>
    </source>
</evidence>
<feature type="signal peptide" evidence="2">
    <location>
        <begin position="1"/>
        <end position="22"/>
    </location>
</feature>
<dbReference type="Pfam" id="PF20100">
    <property type="entry name" value="DUF6490"/>
    <property type="match status" value="2"/>
</dbReference>
<keyword evidence="1" id="KW-0812">Transmembrane</keyword>
<dbReference type="Proteomes" id="UP001341281">
    <property type="component" value="Chromosome 06"/>
</dbReference>
<feature type="chain" id="PRO_5042838411" evidence="2">
    <location>
        <begin position="23"/>
        <end position="268"/>
    </location>
</feature>
<evidence type="ECO:0000256" key="2">
    <source>
        <dbReference type="SAM" id="SignalP"/>
    </source>
</evidence>
<proteinExistence type="predicted"/>
<sequence length="268" mass="29553">MASPATATTLGFLLLTANSIMAIHKSWGDAAATNFVILSYACLVLLFYCLRRFETAPPGSMARDRARVGVWLTTTLLTAMFSWRVSALMPWPVSTGVYCLRRFETAPPGPDRRSMTTKFAFITFLAWGSALATNRVGGDPASVLFVTASYYVWLLLLLCCLRAFGRSTPRSPPAWVQALTRGCRTMDRQSALGIILFAIPMCVSALAVHDVWDDHCCKNPLRKHHPNNTKNSYCAQGGSHVVHRSCCNNSRSDAPYQPLLKIASRSGW</sequence>
<dbReference type="AlphaFoldDB" id="A0AAQ3U1P6"/>
<gene>
    <name evidence="3" type="ORF">U9M48_029793</name>
</gene>
<feature type="transmembrane region" description="Helical" evidence="1">
    <location>
        <begin position="141"/>
        <end position="161"/>
    </location>
</feature>
<organism evidence="3 4">
    <name type="scientific">Paspalum notatum var. saurae</name>
    <dbReference type="NCBI Taxonomy" id="547442"/>
    <lineage>
        <taxon>Eukaryota</taxon>
        <taxon>Viridiplantae</taxon>
        <taxon>Streptophyta</taxon>
        <taxon>Embryophyta</taxon>
        <taxon>Tracheophyta</taxon>
        <taxon>Spermatophyta</taxon>
        <taxon>Magnoliopsida</taxon>
        <taxon>Liliopsida</taxon>
        <taxon>Poales</taxon>
        <taxon>Poaceae</taxon>
        <taxon>PACMAD clade</taxon>
        <taxon>Panicoideae</taxon>
        <taxon>Andropogonodae</taxon>
        <taxon>Paspaleae</taxon>
        <taxon>Paspalinae</taxon>
        <taxon>Paspalum</taxon>
    </lineage>
</organism>
<dbReference type="InterPro" id="IPR045501">
    <property type="entry name" value="DUF6490"/>
</dbReference>